<evidence type="ECO:0000313" key="1">
    <source>
        <dbReference type="EMBL" id="KRX46716.1"/>
    </source>
</evidence>
<organism evidence="1 2">
    <name type="scientific">Trichinella murrelli</name>
    <dbReference type="NCBI Taxonomy" id="144512"/>
    <lineage>
        <taxon>Eukaryota</taxon>
        <taxon>Metazoa</taxon>
        <taxon>Ecdysozoa</taxon>
        <taxon>Nematoda</taxon>
        <taxon>Enoplea</taxon>
        <taxon>Dorylaimia</taxon>
        <taxon>Trichinellida</taxon>
        <taxon>Trichinellidae</taxon>
        <taxon>Trichinella</taxon>
    </lineage>
</organism>
<reference evidence="1 2" key="1">
    <citation type="submission" date="2015-01" db="EMBL/GenBank/DDBJ databases">
        <title>Evolution of Trichinella species and genotypes.</title>
        <authorList>
            <person name="Korhonen P.K."/>
            <person name="Edoardo P."/>
            <person name="Giuseppe L.R."/>
            <person name="Gasser R.B."/>
        </authorList>
    </citation>
    <scope>NUCLEOTIDE SEQUENCE [LARGE SCALE GENOMIC DNA]</scope>
    <source>
        <strain evidence="1">ISS417</strain>
    </source>
</reference>
<protein>
    <submittedName>
        <fullName evidence="1">Uncharacterized protein</fullName>
    </submittedName>
</protein>
<keyword evidence="2" id="KW-1185">Reference proteome</keyword>
<name>A0A0V0U637_9BILA</name>
<evidence type="ECO:0000313" key="2">
    <source>
        <dbReference type="Proteomes" id="UP000055048"/>
    </source>
</evidence>
<gene>
    <name evidence="1" type="ORF">T05_15560</name>
</gene>
<dbReference type="EMBL" id="JYDJ01000053">
    <property type="protein sequence ID" value="KRX46716.1"/>
    <property type="molecule type" value="Genomic_DNA"/>
</dbReference>
<dbReference type="AlphaFoldDB" id="A0A0V0U637"/>
<sequence length="65" mass="7282">MSASQFTVFGLYLRIPDRQFGMGVPFQSFYQGLPVLRLVVVGREQFGVYGSSEVHSGFCQLSCKE</sequence>
<proteinExistence type="predicted"/>
<comment type="caution">
    <text evidence="1">The sequence shown here is derived from an EMBL/GenBank/DDBJ whole genome shotgun (WGS) entry which is preliminary data.</text>
</comment>
<dbReference type="Proteomes" id="UP000055048">
    <property type="component" value="Unassembled WGS sequence"/>
</dbReference>
<accession>A0A0V0U637</accession>